<evidence type="ECO:0000256" key="3">
    <source>
        <dbReference type="ARBA" id="ARBA00022603"/>
    </source>
</evidence>
<dbReference type="PROSITE" id="PS01296">
    <property type="entry name" value="RSMI"/>
    <property type="match status" value="1"/>
</dbReference>
<dbReference type="SUPFAM" id="SSF53790">
    <property type="entry name" value="Tetrapyrrole methylase"/>
    <property type="match status" value="1"/>
</dbReference>
<dbReference type="HAMAP" id="MF_01877">
    <property type="entry name" value="16SrRNA_methyltr_I"/>
    <property type="match status" value="1"/>
</dbReference>
<proteinExistence type="inferred from homology"/>
<feature type="domain" description="Tetrapyrrole methylase" evidence="7">
    <location>
        <begin position="7"/>
        <end position="204"/>
    </location>
</feature>
<dbReference type="CDD" id="cd11648">
    <property type="entry name" value="RsmI"/>
    <property type="match status" value="1"/>
</dbReference>
<gene>
    <name evidence="6 9" type="primary">rsmI</name>
    <name evidence="9" type="ORF">COA96_08065</name>
</gene>
<evidence type="ECO:0000313" key="10">
    <source>
        <dbReference type="Proteomes" id="UP000218327"/>
    </source>
</evidence>
<dbReference type="GO" id="GO:0070677">
    <property type="term" value="F:rRNA (cytosine-2'-O-)-methyltransferase activity"/>
    <property type="evidence" value="ECO:0007669"/>
    <property type="project" value="UniProtKB-UniRule"/>
</dbReference>
<dbReference type="Gene3D" id="3.30.950.10">
    <property type="entry name" value="Methyltransferase, Cobalt-precorrin-4 Transmethylase, Domain 2"/>
    <property type="match status" value="1"/>
</dbReference>
<evidence type="ECO:0000256" key="4">
    <source>
        <dbReference type="ARBA" id="ARBA00022679"/>
    </source>
</evidence>
<evidence type="ECO:0000256" key="5">
    <source>
        <dbReference type="ARBA" id="ARBA00022691"/>
    </source>
</evidence>
<keyword evidence="2 6" id="KW-0698">rRNA processing</keyword>
<dbReference type="Pfam" id="PF00590">
    <property type="entry name" value="TP_methylase"/>
    <property type="match status" value="1"/>
</dbReference>
<keyword evidence="3 6" id="KW-0489">Methyltransferase</keyword>
<dbReference type="InterPro" id="IPR000878">
    <property type="entry name" value="4pyrrol_Mease"/>
</dbReference>
<dbReference type="NCBIfam" id="TIGR00096">
    <property type="entry name" value="16S rRNA (cytidine(1402)-2'-O)-methyltransferase"/>
    <property type="match status" value="1"/>
</dbReference>
<protein>
    <recommendedName>
        <fullName evidence="6">Ribosomal RNA small subunit methyltransferase I</fullName>
        <ecNumber evidence="6">2.1.1.198</ecNumber>
    </recommendedName>
    <alternativeName>
        <fullName evidence="6">16S rRNA 2'-O-ribose C1402 methyltransferase</fullName>
    </alternativeName>
    <alternativeName>
        <fullName evidence="6">rRNA (cytidine-2'-O-)-methyltransferase RsmI</fullName>
    </alternativeName>
</protein>
<dbReference type="PANTHER" id="PTHR46111:SF1">
    <property type="entry name" value="RIBOSOMAL RNA SMALL SUBUNIT METHYLTRANSFERASE I"/>
    <property type="match status" value="1"/>
</dbReference>
<dbReference type="PIRSF" id="PIRSF005917">
    <property type="entry name" value="MTase_YraL"/>
    <property type="match status" value="1"/>
</dbReference>
<reference evidence="10" key="1">
    <citation type="submission" date="2017-08" db="EMBL/GenBank/DDBJ databases">
        <title>A dynamic microbial community with high functional redundancy inhabits the cold, oxic subseafloor aquifer.</title>
        <authorList>
            <person name="Tully B.J."/>
            <person name="Wheat C.G."/>
            <person name="Glazer B.T."/>
            <person name="Huber J.A."/>
        </authorList>
    </citation>
    <scope>NUCLEOTIDE SEQUENCE [LARGE SCALE GENOMIC DNA]</scope>
</reference>
<keyword evidence="4 6" id="KW-0808">Transferase</keyword>
<organism evidence="9 10">
    <name type="scientific">SAR86 cluster bacterium</name>
    <dbReference type="NCBI Taxonomy" id="2030880"/>
    <lineage>
        <taxon>Bacteria</taxon>
        <taxon>Pseudomonadati</taxon>
        <taxon>Pseudomonadota</taxon>
        <taxon>Gammaproteobacteria</taxon>
        <taxon>SAR86 cluster</taxon>
    </lineage>
</organism>
<evidence type="ECO:0000256" key="6">
    <source>
        <dbReference type="HAMAP-Rule" id="MF_01877"/>
    </source>
</evidence>
<dbReference type="FunFam" id="3.40.1010.10:FF:000007">
    <property type="entry name" value="Ribosomal RNA small subunit methyltransferase I"/>
    <property type="match status" value="1"/>
</dbReference>
<dbReference type="InterPro" id="IPR014777">
    <property type="entry name" value="4pyrrole_Mease_sub1"/>
</dbReference>
<comment type="catalytic activity">
    <reaction evidence="6">
        <text>cytidine(1402) in 16S rRNA + S-adenosyl-L-methionine = 2'-O-methylcytidine(1402) in 16S rRNA + S-adenosyl-L-homocysteine + H(+)</text>
        <dbReference type="Rhea" id="RHEA:42924"/>
        <dbReference type="Rhea" id="RHEA-COMP:10285"/>
        <dbReference type="Rhea" id="RHEA-COMP:10286"/>
        <dbReference type="ChEBI" id="CHEBI:15378"/>
        <dbReference type="ChEBI" id="CHEBI:57856"/>
        <dbReference type="ChEBI" id="CHEBI:59789"/>
        <dbReference type="ChEBI" id="CHEBI:74495"/>
        <dbReference type="ChEBI" id="CHEBI:82748"/>
        <dbReference type="EC" id="2.1.1.198"/>
    </reaction>
</comment>
<comment type="caution">
    <text evidence="9">The sequence shown here is derived from an EMBL/GenBank/DDBJ whole genome shotgun (WGS) entry which is preliminary data.</text>
</comment>
<dbReference type="EMBL" id="NVVJ01000020">
    <property type="protein sequence ID" value="PCJ25089.1"/>
    <property type="molecule type" value="Genomic_DNA"/>
</dbReference>
<dbReference type="InterPro" id="IPR014776">
    <property type="entry name" value="4pyrrole_Mease_sub2"/>
</dbReference>
<evidence type="ECO:0000259" key="8">
    <source>
        <dbReference type="Pfam" id="PF23016"/>
    </source>
</evidence>
<comment type="similarity">
    <text evidence="6">Belongs to the methyltransferase superfamily. RsmI family.</text>
</comment>
<dbReference type="FunFam" id="3.30.950.10:FF:000002">
    <property type="entry name" value="Ribosomal RNA small subunit methyltransferase I"/>
    <property type="match status" value="1"/>
</dbReference>
<feature type="domain" description="RsmI HTH" evidence="8">
    <location>
        <begin position="240"/>
        <end position="277"/>
    </location>
</feature>
<evidence type="ECO:0000256" key="2">
    <source>
        <dbReference type="ARBA" id="ARBA00022552"/>
    </source>
</evidence>
<dbReference type="Proteomes" id="UP000218327">
    <property type="component" value="Unassembled WGS sequence"/>
</dbReference>
<dbReference type="InterPro" id="IPR035996">
    <property type="entry name" value="4pyrrol_Methylase_sf"/>
</dbReference>
<dbReference type="InterPro" id="IPR018063">
    <property type="entry name" value="SAM_MeTrfase_RsmI_CS"/>
</dbReference>
<keyword evidence="5 6" id="KW-0949">S-adenosyl-L-methionine</keyword>
<evidence type="ECO:0000256" key="1">
    <source>
        <dbReference type="ARBA" id="ARBA00022490"/>
    </source>
</evidence>
<dbReference type="Pfam" id="PF23016">
    <property type="entry name" value="RsmI_C"/>
    <property type="match status" value="1"/>
</dbReference>
<dbReference type="GO" id="GO:0005737">
    <property type="term" value="C:cytoplasm"/>
    <property type="evidence" value="ECO:0007669"/>
    <property type="project" value="UniProtKB-SubCell"/>
</dbReference>
<evidence type="ECO:0000259" key="7">
    <source>
        <dbReference type="Pfam" id="PF00590"/>
    </source>
</evidence>
<dbReference type="InterPro" id="IPR008189">
    <property type="entry name" value="rRNA_ssu_MeTfrase_I"/>
</dbReference>
<dbReference type="InterPro" id="IPR053910">
    <property type="entry name" value="RsmI_HTH"/>
</dbReference>
<comment type="subcellular location">
    <subcellularLocation>
        <location evidence="6">Cytoplasm</location>
    </subcellularLocation>
</comment>
<sequence>MNDSGSLYIVATPIGNLDDISLRAIEILKSVQLIAAEDTRHSKKLIQSIQVDTPLISYHDFSSESATRKILDKLQAGLSIALISDAGTPLISDPGYKLVCMARQLSIEVLPVPGPCAVTAALSVAGLATDRFVFEGFLSAKSGARQKRLQALAREMRTIVFYESPHRIEVCVEDMALVFGADRQVFIARELTKKFESHFLGSMADCVLWLKSDSNNQKGEFVVVVSGCNEEEDQLRKQQQALEIVELLRREVSMKQAVAIASKITGARKNKLYEIALNNVNFDDA</sequence>
<accession>A0A2A5B0N4</accession>
<dbReference type="EC" id="2.1.1.198" evidence="6"/>
<dbReference type="PANTHER" id="PTHR46111">
    <property type="entry name" value="RIBOSOMAL RNA SMALL SUBUNIT METHYLTRANSFERASE I"/>
    <property type="match status" value="1"/>
</dbReference>
<keyword evidence="1 6" id="KW-0963">Cytoplasm</keyword>
<comment type="function">
    <text evidence="6">Catalyzes the 2'-O-methylation of the ribose of cytidine 1402 (C1402) in 16S rRNA.</text>
</comment>
<dbReference type="AlphaFoldDB" id="A0A2A5B0N4"/>
<name>A0A2A5B0N4_9GAMM</name>
<dbReference type="Gene3D" id="3.40.1010.10">
    <property type="entry name" value="Cobalt-precorrin-4 Transmethylase, Domain 1"/>
    <property type="match status" value="1"/>
</dbReference>
<evidence type="ECO:0000313" key="9">
    <source>
        <dbReference type="EMBL" id="PCJ25089.1"/>
    </source>
</evidence>